<evidence type="ECO:0000313" key="5">
    <source>
        <dbReference type="Proteomes" id="UP000250235"/>
    </source>
</evidence>
<feature type="transmembrane region" description="Helical" evidence="2">
    <location>
        <begin position="557"/>
        <end position="582"/>
    </location>
</feature>
<feature type="compositionally biased region" description="Acidic residues" evidence="1">
    <location>
        <begin position="68"/>
        <end position="82"/>
    </location>
</feature>
<keyword evidence="2" id="KW-1133">Transmembrane helix</keyword>
<evidence type="ECO:0000256" key="1">
    <source>
        <dbReference type="SAM" id="MobiDB-lite"/>
    </source>
</evidence>
<dbReference type="Pfam" id="PF00855">
    <property type="entry name" value="PWWP"/>
    <property type="match status" value="1"/>
</dbReference>
<dbReference type="CDD" id="cd20404">
    <property type="entry name" value="Tudor_Agenet_AtEML-like"/>
    <property type="match status" value="1"/>
</dbReference>
<keyword evidence="2" id="KW-0472">Membrane</keyword>
<dbReference type="Gene3D" id="2.30.30.140">
    <property type="match status" value="2"/>
</dbReference>
<gene>
    <name evidence="4" type="ORF">F511_38032</name>
</gene>
<keyword evidence="4" id="KW-0808">Transferase</keyword>
<dbReference type="OrthoDB" id="1746409at2759"/>
<dbReference type="AlphaFoldDB" id="A0A2Z7AJG0"/>
<keyword evidence="5" id="KW-1185">Reference proteome</keyword>
<name>A0A2Z7AJG0_9LAMI</name>
<dbReference type="InterPro" id="IPR000313">
    <property type="entry name" value="PWWP_dom"/>
</dbReference>
<dbReference type="Proteomes" id="UP000250235">
    <property type="component" value="Unassembled WGS sequence"/>
</dbReference>
<evidence type="ECO:0000313" key="4">
    <source>
        <dbReference type="EMBL" id="KZV19229.1"/>
    </source>
</evidence>
<dbReference type="PROSITE" id="PS50812">
    <property type="entry name" value="PWWP"/>
    <property type="match status" value="1"/>
</dbReference>
<organism evidence="4 5">
    <name type="scientific">Dorcoceras hygrometricum</name>
    <dbReference type="NCBI Taxonomy" id="472368"/>
    <lineage>
        <taxon>Eukaryota</taxon>
        <taxon>Viridiplantae</taxon>
        <taxon>Streptophyta</taxon>
        <taxon>Embryophyta</taxon>
        <taxon>Tracheophyta</taxon>
        <taxon>Spermatophyta</taxon>
        <taxon>Magnoliopsida</taxon>
        <taxon>eudicotyledons</taxon>
        <taxon>Gunneridae</taxon>
        <taxon>Pentapetalae</taxon>
        <taxon>asterids</taxon>
        <taxon>lamiids</taxon>
        <taxon>Lamiales</taxon>
        <taxon>Gesneriaceae</taxon>
        <taxon>Didymocarpoideae</taxon>
        <taxon>Trichosporeae</taxon>
        <taxon>Loxocarpinae</taxon>
        <taxon>Dorcoceras</taxon>
    </lineage>
</organism>
<dbReference type="EMBL" id="KV016750">
    <property type="protein sequence ID" value="KZV19229.1"/>
    <property type="molecule type" value="Genomic_DNA"/>
</dbReference>
<dbReference type="SUPFAM" id="SSF63748">
    <property type="entry name" value="Tudor/PWWP/MBT"/>
    <property type="match status" value="2"/>
</dbReference>
<reference evidence="4 5" key="1">
    <citation type="journal article" date="2015" name="Proc. Natl. Acad. Sci. U.S.A.">
        <title>The resurrection genome of Boea hygrometrica: A blueprint for survival of dehydration.</title>
        <authorList>
            <person name="Xiao L."/>
            <person name="Yang G."/>
            <person name="Zhang L."/>
            <person name="Yang X."/>
            <person name="Zhao S."/>
            <person name="Ji Z."/>
            <person name="Zhou Q."/>
            <person name="Hu M."/>
            <person name="Wang Y."/>
            <person name="Chen M."/>
            <person name="Xu Y."/>
            <person name="Jin H."/>
            <person name="Xiao X."/>
            <person name="Hu G."/>
            <person name="Bao F."/>
            <person name="Hu Y."/>
            <person name="Wan P."/>
            <person name="Li L."/>
            <person name="Deng X."/>
            <person name="Kuang T."/>
            <person name="Xiang C."/>
            <person name="Zhu J.K."/>
            <person name="Oliver M.J."/>
            <person name="He Y."/>
        </authorList>
    </citation>
    <scope>NUCLEOTIDE SEQUENCE [LARGE SCALE GENOMIC DNA]</scope>
    <source>
        <strain evidence="5">cv. XS01</strain>
    </source>
</reference>
<keyword evidence="4" id="KW-0489">Methyltransferase</keyword>
<dbReference type="GO" id="GO:0008168">
    <property type="term" value="F:methyltransferase activity"/>
    <property type="evidence" value="ECO:0007669"/>
    <property type="project" value="UniProtKB-KW"/>
</dbReference>
<feature type="region of interest" description="Disordered" evidence="1">
    <location>
        <begin position="68"/>
        <end position="92"/>
    </location>
</feature>
<dbReference type="GO" id="GO:0032259">
    <property type="term" value="P:methylation"/>
    <property type="evidence" value="ECO:0007669"/>
    <property type="project" value="UniProtKB-KW"/>
</dbReference>
<evidence type="ECO:0000256" key="2">
    <source>
        <dbReference type="SAM" id="Phobius"/>
    </source>
</evidence>
<accession>A0A2Z7AJG0</accession>
<feature type="domain" description="PWWP" evidence="3">
    <location>
        <begin position="402"/>
        <end position="465"/>
    </location>
</feature>
<proteinExistence type="predicted"/>
<evidence type="ECO:0000259" key="3">
    <source>
        <dbReference type="PROSITE" id="PS50812"/>
    </source>
</evidence>
<keyword evidence="2" id="KW-0812">Transmembrane</keyword>
<protein>
    <submittedName>
        <fullName evidence="4">Histone-lysine N-methyltransferase ATX2-like</fullName>
    </submittedName>
</protein>
<sequence length="585" mass="67056">MATARSEAEWDALERLILTSRENVNKLREDMNAVMANLVTVNKSLSHLSELKSLVEIILREKAYERPETEDDYVPEGVEESLESPAKGDRGGDCEELRLAMRRTEISAVDGTDPVGRHLAFSSSPNAKNFFESSIARFIKSTGAPWFTLWKKPYSEHASLMISLALFLPYFEIHGTLTYHRLRFAHIRMEGPAAHWFQWVTLRTPDWNWDRGAKELIHRYSGRKAANPYESLASLRQGELINRAMDLARSVEEELLLSTRTGNANYRWEKRQSEEERMGEAQVQERTKGRTKKWVWLNFEGIDPKKFIGIQCKVYWPLDARWYSGHVLGNNFEAGRHHVKYEDDEEENLILANERVKFYVSHEEMDSLKLTCLENSSETDVIDVNEMMVLAASLDACQVVECGDIIWAKLTGHAVWPAIAPEECQVGARKGLNKTSGEKSVLMQFFGTYDFVRVTKKQVISFLKGLLSSCHLKCKKPVFARALEEAKIHLSEQKPPKEMLQLRDGGAASLVGGFFVMVNNLWELRNECIEQYFDNNGSPEIEQRDCYKPLIGQKENFILHAINSTVTYILFSLVAPYSWFLIPKK</sequence>